<keyword evidence="12 17" id="KW-0443">Lipid metabolism</keyword>
<comment type="catalytic activity">
    <reaction evidence="2 17">
        <text>a 1,2-diacyl-sn-glycero-3-phosphocholine + H2O = a 1-acyl-sn-glycero-3-phosphocholine + a fatty acid + H(+)</text>
        <dbReference type="Rhea" id="RHEA:15801"/>
        <dbReference type="ChEBI" id="CHEBI:15377"/>
        <dbReference type="ChEBI" id="CHEBI:15378"/>
        <dbReference type="ChEBI" id="CHEBI:28868"/>
        <dbReference type="ChEBI" id="CHEBI:57643"/>
        <dbReference type="ChEBI" id="CHEBI:58168"/>
        <dbReference type="EC" id="3.1.1.4"/>
    </reaction>
</comment>
<dbReference type="InterPro" id="IPR003187">
    <property type="entry name" value="PLipase_A1"/>
</dbReference>
<evidence type="ECO:0000313" key="19">
    <source>
        <dbReference type="Proteomes" id="UP000246483"/>
    </source>
</evidence>
<feature type="binding site" description="in dimeric form" evidence="16">
    <location>
        <position position="274"/>
    </location>
    <ligand>
        <name>Ca(2+)</name>
        <dbReference type="ChEBI" id="CHEBI:29108"/>
        <label>1</label>
    </ligand>
</feature>
<dbReference type="AlphaFoldDB" id="A0A317RD02"/>
<comment type="catalytic activity">
    <reaction evidence="1 17">
        <text>a 1,2-diacyl-sn-glycero-3-phosphocholine + H2O = a 2-acyl-sn-glycero-3-phosphocholine + a fatty acid + H(+)</text>
        <dbReference type="Rhea" id="RHEA:18689"/>
        <dbReference type="ChEBI" id="CHEBI:15377"/>
        <dbReference type="ChEBI" id="CHEBI:15378"/>
        <dbReference type="ChEBI" id="CHEBI:28868"/>
        <dbReference type="ChEBI" id="CHEBI:57643"/>
        <dbReference type="ChEBI" id="CHEBI:57875"/>
        <dbReference type="EC" id="3.1.1.32"/>
    </reaction>
</comment>
<dbReference type="EMBL" id="QGUB01000008">
    <property type="protein sequence ID" value="PWW44370.1"/>
    <property type="molecule type" value="Genomic_DNA"/>
</dbReference>
<evidence type="ECO:0000256" key="6">
    <source>
        <dbReference type="ARBA" id="ARBA00022692"/>
    </source>
</evidence>
<feature type="active site" description="Nucleophile" evidence="15">
    <location>
        <position position="266"/>
    </location>
</feature>
<evidence type="ECO:0000256" key="9">
    <source>
        <dbReference type="ARBA" id="ARBA00022801"/>
    </source>
</evidence>
<evidence type="ECO:0000256" key="4">
    <source>
        <dbReference type="ARBA" id="ARBA00011702"/>
    </source>
</evidence>
<dbReference type="GO" id="GO:0008970">
    <property type="term" value="F:phospholipase A1 activity"/>
    <property type="evidence" value="ECO:0007669"/>
    <property type="project" value="UniProtKB-EC"/>
</dbReference>
<evidence type="ECO:0000313" key="18">
    <source>
        <dbReference type="EMBL" id="PWW44370.1"/>
    </source>
</evidence>
<dbReference type="InterPro" id="IPR036541">
    <property type="entry name" value="PLipase_A1_sf"/>
</dbReference>
<feature type="chain" id="PRO_5019616048" description="Phospholipase A1" evidence="17">
    <location>
        <begin position="29"/>
        <end position="403"/>
    </location>
</feature>
<gene>
    <name evidence="18" type="ORF">DFR36_10847</name>
</gene>
<dbReference type="GO" id="GO:0046872">
    <property type="term" value="F:metal ion binding"/>
    <property type="evidence" value="ECO:0007669"/>
    <property type="project" value="UniProtKB-KW"/>
</dbReference>
<evidence type="ECO:0000256" key="15">
    <source>
        <dbReference type="PIRSR" id="PIRSR603187-1"/>
    </source>
</evidence>
<organism evidence="18 19">
    <name type="scientific">Melaminivora alkalimesophila</name>
    <dbReference type="NCBI Taxonomy" id="1165852"/>
    <lineage>
        <taxon>Bacteria</taxon>
        <taxon>Pseudomonadati</taxon>
        <taxon>Pseudomonadota</taxon>
        <taxon>Betaproteobacteria</taxon>
        <taxon>Burkholderiales</taxon>
        <taxon>Comamonadaceae</taxon>
        <taxon>Melaminivora</taxon>
    </lineage>
</organism>
<dbReference type="PANTHER" id="PTHR40457">
    <property type="entry name" value="PHOSPHOLIPASE A1"/>
    <property type="match status" value="1"/>
</dbReference>
<dbReference type="GO" id="GO:0004623">
    <property type="term" value="F:phospholipase A2 activity"/>
    <property type="evidence" value="ECO:0007669"/>
    <property type="project" value="UniProtKB-EC"/>
</dbReference>
<evidence type="ECO:0000256" key="17">
    <source>
        <dbReference type="RuleBase" id="RU366027"/>
    </source>
</evidence>
<dbReference type="PANTHER" id="PTHR40457:SF1">
    <property type="entry name" value="PHOSPHOLIPASE A1"/>
    <property type="match status" value="1"/>
</dbReference>
<keyword evidence="8 17" id="KW-0732">Signal</keyword>
<keyword evidence="14 17" id="KW-0998">Cell outer membrane</keyword>
<dbReference type="Gene3D" id="2.40.230.10">
    <property type="entry name" value="Phospholipase A1"/>
    <property type="match status" value="1"/>
</dbReference>
<keyword evidence="10 16" id="KW-0106">Calcium</keyword>
<evidence type="ECO:0000256" key="3">
    <source>
        <dbReference type="ARBA" id="ARBA00010525"/>
    </source>
</evidence>
<keyword evidence="19" id="KW-1185">Reference proteome</keyword>
<proteinExistence type="inferred from homology"/>
<keyword evidence="6" id="KW-0812">Transmembrane</keyword>
<name>A0A317RD02_9BURK</name>
<evidence type="ECO:0000256" key="13">
    <source>
        <dbReference type="ARBA" id="ARBA00023136"/>
    </source>
</evidence>
<comment type="function">
    <text evidence="17">Hydrolysis of phosphatidylcholine with phospholipase A2 (EC 3.1.1.4) and phospholipase A1 (EC 3.1.1.32) activities.</text>
</comment>
<evidence type="ECO:0000256" key="12">
    <source>
        <dbReference type="ARBA" id="ARBA00023098"/>
    </source>
</evidence>
<evidence type="ECO:0000256" key="11">
    <source>
        <dbReference type="ARBA" id="ARBA00022963"/>
    </source>
</evidence>
<sequence>MSPTTPIRTRLALASAVLAAALPWASRAQDAAPTPLATAEPAGAADWRQCTALAGDDAQRLACFDRWAGQQAWRAPAASAAAEASAPAPAATVVQMPAPADAAPPADPVIEITHVDGCRDGQYSLVSRFWELEEGTDCGPLRFRGYRPMSVSVVGASSVNRQPTSDNPNNSAQSGVGYRRTEMRVQLSVRTKLASGLLTPAYSKRRDSLWAGYTQQSYWQLFSPGISRPFRNTDHEPEIIYVYPTEARLPFGWRWRYSGIGLVHQSNGQSDPLSRSWNRAYLMTGFELDDRWSLSARVWKRLHESAESDNNPGISNYVGRAEFALGWNVNEDHRITLTTRHALAGSGRGSVRLDWMQSLGTSFAGPRTNLRLHTQLFSGYGDSMIDFNRKRTVFSVGLSLVDF</sequence>
<dbReference type="Proteomes" id="UP000246483">
    <property type="component" value="Unassembled WGS sequence"/>
</dbReference>
<evidence type="ECO:0000256" key="8">
    <source>
        <dbReference type="ARBA" id="ARBA00022729"/>
    </source>
</evidence>
<dbReference type="EC" id="3.1.1.4" evidence="17"/>
<dbReference type="SUPFAM" id="SSF56931">
    <property type="entry name" value="Outer membrane phospholipase A (OMPLA)"/>
    <property type="match status" value="1"/>
</dbReference>
<evidence type="ECO:0000256" key="5">
    <source>
        <dbReference type="ARBA" id="ARBA00022452"/>
    </source>
</evidence>
<feature type="active site" description="Proton acceptor" evidence="15">
    <location>
        <position position="264"/>
    </location>
</feature>
<dbReference type="RefSeq" id="WP_244909171.1">
    <property type="nucleotide sequence ID" value="NZ_QGUB01000008.1"/>
</dbReference>
<comment type="subunit">
    <text evidence="4 17">Homodimer; dimerization is reversible, and the dimeric form is the active one.</text>
</comment>
<comment type="similarity">
    <text evidence="3 17">Belongs to the phospholipase A1 family.</text>
</comment>
<keyword evidence="11 17" id="KW-0442">Lipid degradation</keyword>
<dbReference type="GO" id="GO:0016042">
    <property type="term" value="P:lipid catabolic process"/>
    <property type="evidence" value="ECO:0007669"/>
    <property type="project" value="UniProtKB-KW"/>
</dbReference>
<evidence type="ECO:0000256" key="7">
    <source>
        <dbReference type="ARBA" id="ARBA00022723"/>
    </source>
</evidence>
<comment type="cofactor">
    <cofactor evidence="17">
        <name>Ca(2+)</name>
        <dbReference type="ChEBI" id="CHEBI:29108"/>
    </cofactor>
    <text evidence="17">Binds 1 Ca(2+) ion per monomer. In the dimeric form the Ca(2+) is bound by different amino acids with binding of each Ca(2+) shared with ligands coming from each monomer. The Ca(2+) ion may have a role in catalysis.</text>
</comment>
<dbReference type="PRINTS" id="PR01486">
    <property type="entry name" value="PHPHLIPASEA1"/>
</dbReference>
<evidence type="ECO:0000256" key="2">
    <source>
        <dbReference type="ARBA" id="ARBA00001604"/>
    </source>
</evidence>
<protein>
    <recommendedName>
        <fullName evidence="17">Phospholipase A1</fullName>
        <ecNumber evidence="17">3.1.1.32</ecNumber>
        <ecNumber evidence="17">3.1.1.4</ecNumber>
    </recommendedName>
    <alternativeName>
        <fullName evidence="17">Phosphatidylcholine 1-acylhydrolase</fullName>
    </alternativeName>
</protein>
<feature type="binding site" description="in dimeric form" evidence="16">
    <location>
        <position position="227"/>
    </location>
    <ligand>
        <name>Ca(2+)</name>
        <dbReference type="ChEBI" id="CHEBI:29108"/>
        <label>1</label>
    </ligand>
</feature>
<reference evidence="18 19" key="1">
    <citation type="submission" date="2018-05" db="EMBL/GenBank/DDBJ databases">
        <title>Genomic Encyclopedia of Type Strains, Phase IV (KMG-IV): sequencing the most valuable type-strain genomes for metagenomic binning, comparative biology and taxonomic classification.</title>
        <authorList>
            <person name="Goeker M."/>
        </authorList>
    </citation>
    <scope>NUCLEOTIDE SEQUENCE [LARGE SCALE GENOMIC DNA]</scope>
    <source>
        <strain evidence="18 19">DSM 26006</strain>
    </source>
</reference>
<evidence type="ECO:0000256" key="1">
    <source>
        <dbReference type="ARBA" id="ARBA00000111"/>
    </source>
</evidence>
<dbReference type="CDD" id="cd00541">
    <property type="entry name" value="OMPLA"/>
    <property type="match status" value="1"/>
</dbReference>
<accession>A0A317RD02</accession>
<keyword evidence="9 17" id="KW-0378">Hydrolase</keyword>
<evidence type="ECO:0000256" key="16">
    <source>
        <dbReference type="PIRSR" id="PIRSR603187-2"/>
    </source>
</evidence>
<comment type="caution">
    <text evidence="18">The sequence shown here is derived from an EMBL/GenBank/DDBJ whole genome shotgun (WGS) entry which is preliminary data.</text>
</comment>
<keyword evidence="7 16" id="KW-0479">Metal-binding</keyword>
<evidence type="ECO:0000256" key="14">
    <source>
        <dbReference type="ARBA" id="ARBA00023237"/>
    </source>
</evidence>
<comment type="subcellular location">
    <subcellularLocation>
        <location evidence="17">Cell outer membrane</location>
        <topology evidence="17">Multi-pass membrane protein</topology>
    </subcellularLocation>
    <text evidence="17">One of the very few enzymes located there.</text>
</comment>
<dbReference type="GO" id="GO:0009279">
    <property type="term" value="C:cell outer membrane"/>
    <property type="evidence" value="ECO:0007669"/>
    <property type="project" value="UniProtKB-SubCell"/>
</dbReference>
<evidence type="ECO:0000256" key="10">
    <source>
        <dbReference type="ARBA" id="ARBA00022837"/>
    </source>
</evidence>
<dbReference type="Pfam" id="PF02253">
    <property type="entry name" value="PLA1"/>
    <property type="match status" value="1"/>
</dbReference>
<dbReference type="EC" id="3.1.1.32" evidence="17"/>
<keyword evidence="13" id="KW-0472">Membrane</keyword>
<keyword evidence="5" id="KW-1134">Transmembrane beta strand</keyword>
<feature type="signal peptide" evidence="17">
    <location>
        <begin position="1"/>
        <end position="28"/>
    </location>
</feature>